<dbReference type="Proteomes" id="UP000193100">
    <property type="component" value="Plasmid pSMR5"/>
</dbReference>
<keyword evidence="1" id="KW-0614">Plasmid</keyword>
<name>A0A1W6KGA1_9GAMM</name>
<evidence type="ECO:0000313" key="1">
    <source>
        <dbReference type="EMBL" id="ARM86362.1"/>
    </source>
</evidence>
<organism evidence="1 2">
    <name type="scientific">Marinobacter salarius</name>
    <dbReference type="NCBI Taxonomy" id="1420917"/>
    <lineage>
        <taxon>Bacteria</taxon>
        <taxon>Pseudomonadati</taxon>
        <taxon>Pseudomonadota</taxon>
        <taxon>Gammaproteobacteria</taxon>
        <taxon>Pseudomonadales</taxon>
        <taxon>Marinobacteraceae</taxon>
        <taxon>Marinobacter</taxon>
    </lineage>
</organism>
<proteinExistence type="predicted"/>
<dbReference type="EMBL" id="CP020932">
    <property type="protein sequence ID" value="ARM86362.1"/>
    <property type="molecule type" value="Genomic_DNA"/>
</dbReference>
<dbReference type="RefSeq" id="WP_085682304.1">
    <property type="nucleotide sequence ID" value="NZ_CP020932.1"/>
</dbReference>
<protein>
    <submittedName>
        <fullName evidence="1">Uncharacterized protein</fullName>
    </submittedName>
</protein>
<accession>A0A1W6KGA1</accession>
<reference evidence="1 2" key="1">
    <citation type="submission" date="2017-04" db="EMBL/GenBank/DDBJ databases">
        <title>Genome Sequence of Marinobacter salarius strain SMR5 Isolated from a culture of the Diatom Skeletonema marinoi.</title>
        <authorList>
            <person name="Topel M."/>
            <person name="Pinder M.I.M."/>
            <person name="Johansson O.N."/>
            <person name="Kourtchenko O."/>
            <person name="Godhe A."/>
            <person name="Clarke A.K."/>
        </authorList>
    </citation>
    <scope>NUCLEOTIDE SEQUENCE [LARGE SCALE GENOMIC DNA]</scope>
    <source>
        <strain evidence="1 2">SMR5</strain>
        <plasmid evidence="2">Plasmid psmr5</plasmid>
    </source>
</reference>
<sequence length="108" mass="12051">MTSKISPQPVMTLDADDIKGWIERVVQPLFPSNDVFVMPRPGIDAKGESRFFCPLDIDQPIPLSELKSRVITENSAGLSIYFYPDDLLNAAAGNGDLDIGSYHLFYTW</sequence>
<geneLocation type="plasmid" evidence="2">
    <name>psmr5</name>
</geneLocation>
<dbReference type="AlphaFoldDB" id="A0A1W6KGA1"/>
<dbReference type="GeneID" id="77258229"/>
<evidence type="ECO:0000313" key="2">
    <source>
        <dbReference type="Proteomes" id="UP000193100"/>
    </source>
</evidence>
<gene>
    <name evidence="1" type="ORF">MARSALSMR5_04345</name>
</gene>